<dbReference type="Proteomes" id="UP000830116">
    <property type="component" value="Chromosome"/>
</dbReference>
<organism evidence="3 4">
    <name type="scientific">Bdellovibrio reynosensis</name>
    <dbReference type="NCBI Taxonomy" id="2835041"/>
    <lineage>
        <taxon>Bacteria</taxon>
        <taxon>Pseudomonadati</taxon>
        <taxon>Bdellovibrionota</taxon>
        <taxon>Bdellovibrionia</taxon>
        <taxon>Bdellovibrionales</taxon>
        <taxon>Pseudobdellovibrionaceae</taxon>
        <taxon>Bdellovibrio</taxon>
    </lineage>
</organism>
<proteinExistence type="inferred from homology"/>
<evidence type="ECO:0000259" key="2">
    <source>
        <dbReference type="Pfam" id="PF02481"/>
    </source>
</evidence>
<dbReference type="EMBL" id="CP093442">
    <property type="protein sequence ID" value="UOF01654.1"/>
    <property type="molecule type" value="Genomic_DNA"/>
</dbReference>
<evidence type="ECO:0000313" key="4">
    <source>
        <dbReference type="Proteomes" id="UP000830116"/>
    </source>
</evidence>
<name>A0ABY4CA38_9BACT</name>
<dbReference type="InterPro" id="IPR057666">
    <property type="entry name" value="DrpA_SLOG"/>
</dbReference>
<dbReference type="SUPFAM" id="SSF102405">
    <property type="entry name" value="MCP/YpsA-like"/>
    <property type="match status" value="1"/>
</dbReference>
<evidence type="ECO:0000256" key="1">
    <source>
        <dbReference type="ARBA" id="ARBA00006525"/>
    </source>
</evidence>
<evidence type="ECO:0000313" key="3">
    <source>
        <dbReference type="EMBL" id="UOF01654.1"/>
    </source>
</evidence>
<feature type="domain" description="Smf/DprA SLOG" evidence="2">
    <location>
        <begin position="81"/>
        <end position="289"/>
    </location>
</feature>
<dbReference type="InterPro" id="IPR003488">
    <property type="entry name" value="DprA"/>
</dbReference>
<dbReference type="RefSeq" id="WP_243538219.1">
    <property type="nucleotide sequence ID" value="NZ_CP093442.1"/>
</dbReference>
<keyword evidence="4" id="KW-1185">Reference proteome</keyword>
<accession>A0ABY4CA38</accession>
<dbReference type="Pfam" id="PF02481">
    <property type="entry name" value="DNA_processg_A"/>
    <property type="match status" value="1"/>
</dbReference>
<sequence length="315" mass="35537">MNDLYSLCQLIKSHPLFNVQRDAILGLFYSLKIRQQLDPEGLLQALKFHQPELYEAIQKNHALFKKHCEDSLKLKMNGIHLVCYGEELYPASCYLMTDPPLTLSYRGSPAWLSDKALAVVGSREPCFESIQWMEKEFAPFCEKERPCVVSGGARGIDQKSHSVALRKSLPTVVVLPSGLENIYPESLKEWLHAIYENGGCVLSEYAYEQRMHKHLFHHRNRLIAALGKATLLVEARKRSGTLITAHQSLNLGRPVWIVPGHPLDPHFSGSLELVMEGAQIVRDAQDLSMLITAEMNDVKASPAGIVKQESLLHYR</sequence>
<dbReference type="PANTHER" id="PTHR43022:SF1">
    <property type="entry name" value="PROTEIN SMF"/>
    <property type="match status" value="1"/>
</dbReference>
<dbReference type="Gene3D" id="3.40.50.450">
    <property type="match status" value="1"/>
</dbReference>
<dbReference type="PANTHER" id="PTHR43022">
    <property type="entry name" value="PROTEIN SMF"/>
    <property type="match status" value="1"/>
</dbReference>
<reference evidence="3" key="1">
    <citation type="submission" date="2022-03" db="EMBL/GenBank/DDBJ databases">
        <title>Genome Identification and Characterization of new species Bdellovibrio reynosense LBG001 sp. nov. from a Mexico soil sample.</title>
        <authorList>
            <person name="Camilli A."/>
            <person name="Ajao Y."/>
            <person name="Guo X."/>
        </authorList>
    </citation>
    <scope>NUCLEOTIDE SEQUENCE</scope>
    <source>
        <strain evidence="3">LBG001</strain>
    </source>
</reference>
<protein>
    <submittedName>
        <fullName evidence="3">DNA-protecting protein DprA</fullName>
    </submittedName>
</protein>
<comment type="similarity">
    <text evidence="1">Belongs to the DprA/Smf family.</text>
</comment>
<gene>
    <name evidence="3" type="ORF">MNR06_01640</name>
</gene>